<dbReference type="InterPro" id="IPR017340">
    <property type="entry name" value="U1_snRNP-C"/>
</dbReference>
<evidence type="ECO:0000313" key="12">
    <source>
        <dbReference type="EMBL" id="SPQ94130.1"/>
    </source>
</evidence>
<dbReference type="GO" id="GO:0000395">
    <property type="term" value="P:mRNA 5'-splice site recognition"/>
    <property type="evidence" value="ECO:0007669"/>
    <property type="project" value="UniProtKB-UniRule"/>
</dbReference>
<keyword evidence="6 8" id="KW-0539">Nucleus</keyword>
<feature type="region of interest" description="Disordered" evidence="9">
    <location>
        <begin position="83"/>
        <end position="108"/>
    </location>
</feature>
<dbReference type="OrthoDB" id="76567at2759"/>
<dbReference type="PANTHER" id="PTHR31148:SF1">
    <property type="entry name" value="U1 SMALL NUCLEAR RIBONUCLEOPROTEIN C"/>
    <property type="match status" value="1"/>
</dbReference>
<keyword evidence="4 8" id="KW-0862">Zinc</keyword>
<evidence type="ECO:0000256" key="3">
    <source>
        <dbReference type="ARBA" id="ARBA00022771"/>
    </source>
</evidence>
<dbReference type="EMBL" id="OVEO01000002">
    <property type="protein sequence ID" value="SPQ94130.1"/>
    <property type="molecule type" value="Genomic_DNA"/>
</dbReference>
<reference evidence="12 14" key="2">
    <citation type="submission" date="2018-03" db="EMBL/GenBank/DDBJ databases">
        <authorList>
            <person name="Fogelqvist J."/>
        </authorList>
    </citation>
    <scope>NUCLEOTIDE SEQUENCE [LARGE SCALE GENOMIC DNA]</scope>
</reference>
<dbReference type="STRING" id="37360.A0A0G4IYM4"/>
<dbReference type="GO" id="GO:0030619">
    <property type="term" value="F:U1 snRNA binding"/>
    <property type="evidence" value="ECO:0007669"/>
    <property type="project" value="UniProtKB-UniRule"/>
</dbReference>
<name>A0A0G4IYM4_PLABS</name>
<dbReference type="HAMAP" id="MF_03153">
    <property type="entry name" value="U1_C"/>
    <property type="match status" value="1"/>
</dbReference>
<dbReference type="PROSITE" id="PS50171">
    <property type="entry name" value="ZF_MATRIN"/>
    <property type="match status" value="1"/>
</dbReference>
<dbReference type="GO" id="GO:0008270">
    <property type="term" value="F:zinc ion binding"/>
    <property type="evidence" value="ECO:0007669"/>
    <property type="project" value="UniProtKB-UniRule"/>
</dbReference>
<dbReference type="GO" id="GO:0000243">
    <property type="term" value="C:commitment complex"/>
    <property type="evidence" value="ECO:0007669"/>
    <property type="project" value="UniProtKB-UniRule"/>
</dbReference>
<dbReference type="PANTHER" id="PTHR31148">
    <property type="entry name" value="U1 SMALL NUCLEAR RIBONUCLEOPROTEIN C"/>
    <property type="match status" value="1"/>
</dbReference>
<comment type="subunit">
    <text evidence="8">U1 snRNP is composed of the 7 core Sm proteins B/B', D1, D2, D3, E, F and G that assemble in a heptameric protein ring on the Sm site of the small nuclear RNA to form the core snRNP, and at least 3 U1 snRNP-specific proteins U1-70K, U1-A and U1-C. U1-C interacts with U1 snRNA and the 5' splice-site region of the pre-mRNA.</text>
</comment>
<organism evidence="11 13">
    <name type="scientific">Plasmodiophora brassicae</name>
    <name type="common">Clubroot disease agent</name>
    <dbReference type="NCBI Taxonomy" id="37360"/>
    <lineage>
        <taxon>Eukaryota</taxon>
        <taxon>Sar</taxon>
        <taxon>Rhizaria</taxon>
        <taxon>Endomyxa</taxon>
        <taxon>Phytomyxea</taxon>
        <taxon>Plasmodiophorida</taxon>
        <taxon>Plasmodiophoridae</taxon>
        <taxon>Plasmodiophora</taxon>
    </lineage>
</organism>
<comment type="function">
    <text evidence="8">Component of the spliceosomal U1 snRNP, which is essential for recognition of the pre-mRNA 5' splice-site and the subsequent assembly of the spliceosome. U1-C is directly involved in initial 5' splice-site recognition for both constitutive and regulated alternative splicing. The interaction with the 5' splice-site seems to precede base-pairing between the pre-mRNA and the U1 snRNA. Stimulates commitment or early (E) complex formation by stabilizing the base pairing of the 5' end of the U1 snRNA and the 5' splice-site region.</text>
</comment>
<dbReference type="InterPro" id="IPR036236">
    <property type="entry name" value="Znf_C2H2_sf"/>
</dbReference>
<evidence type="ECO:0000313" key="13">
    <source>
        <dbReference type="Proteomes" id="UP000039324"/>
    </source>
</evidence>
<dbReference type="InterPro" id="IPR013085">
    <property type="entry name" value="U1-CZ_Znf_C2H2"/>
</dbReference>
<keyword evidence="7 8" id="KW-0687">Ribonucleoprotein</keyword>
<dbReference type="AlphaFoldDB" id="A0A0G4IYM4"/>
<dbReference type="GO" id="GO:0003729">
    <property type="term" value="F:mRNA binding"/>
    <property type="evidence" value="ECO:0007669"/>
    <property type="project" value="UniProtKB-UniRule"/>
</dbReference>
<evidence type="ECO:0000256" key="7">
    <source>
        <dbReference type="ARBA" id="ARBA00023274"/>
    </source>
</evidence>
<evidence type="ECO:0000256" key="5">
    <source>
        <dbReference type="ARBA" id="ARBA00022884"/>
    </source>
</evidence>
<dbReference type="EMBL" id="CDSF01000101">
    <property type="protein sequence ID" value="CEP00362.1"/>
    <property type="molecule type" value="Genomic_DNA"/>
</dbReference>
<dbReference type="GO" id="GO:0005685">
    <property type="term" value="C:U1 snRNP"/>
    <property type="evidence" value="ECO:0007669"/>
    <property type="project" value="UniProtKB-UniRule"/>
</dbReference>
<comment type="similarity">
    <text evidence="8">Belongs to the U1 small nuclear ribonucleoprotein C family.</text>
</comment>
<dbReference type="InterPro" id="IPR003604">
    <property type="entry name" value="Matrin/U1-like-C_Znf_C2H2"/>
</dbReference>
<keyword evidence="3 8" id="KW-0863">Zinc-finger</keyword>
<keyword evidence="5 8" id="KW-0694">RNA-binding</keyword>
<dbReference type="InterPro" id="IPR000690">
    <property type="entry name" value="Matrin/U1-C_Znf_C2H2"/>
</dbReference>
<dbReference type="PIRSF" id="PIRSF037969">
    <property type="entry name" value="U1_snRNP-C"/>
    <property type="match status" value="1"/>
</dbReference>
<geneLocation type="mitochondrion" evidence="12"/>
<evidence type="ECO:0000256" key="8">
    <source>
        <dbReference type="HAMAP-Rule" id="MF_03153"/>
    </source>
</evidence>
<dbReference type="Proteomes" id="UP000290189">
    <property type="component" value="Unassembled WGS sequence"/>
</dbReference>
<sequence length="144" mass="15724">MPKYYCDYCDRFLTHDSFQGRKQHNRGKKHQDNIRIYFSQFLSTHGPGGVPLTEMYPNGVPPYFGMPPPMPPAGFMGGPPPPFPYPPPGPPQFGAGMPPPHMPPPQGVMPMPPHAMPVPPPGMPMPAPPHMPMHLPVGAPPPPQ</sequence>
<keyword evidence="2 8" id="KW-0479">Metal-binding</keyword>
<dbReference type="GO" id="GO:0030627">
    <property type="term" value="F:pre-mRNA 5'-splice site binding"/>
    <property type="evidence" value="ECO:0007669"/>
    <property type="project" value="InterPro"/>
</dbReference>
<dbReference type="SMART" id="SM00451">
    <property type="entry name" value="ZnF_U1"/>
    <property type="match status" value="1"/>
</dbReference>
<evidence type="ECO:0000256" key="4">
    <source>
        <dbReference type="ARBA" id="ARBA00022833"/>
    </source>
</evidence>
<dbReference type="SUPFAM" id="SSF57667">
    <property type="entry name" value="beta-beta-alpha zinc fingers"/>
    <property type="match status" value="1"/>
</dbReference>
<evidence type="ECO:0000256" key="1">
    <source>
        <dbReference type="ARBA" id="ARBA00004123"/>
    </source>
</evidence>
<keyword evidence="13" id="KW-1185">Reference proteome</keyword>
<keyword evidence="12" id="KW-0496">Mitochondrion</keyword>
<evidence type="ECO:0000313" key="14">
    <source>
        <dbReference type="Proteomes" id="UP000290189"/>
    </source>
</evidence>
<feature type="domain" description="Matrin-type" evidence="10">
    <location>
        <begin position="4"/>
        <end position="36"/>
    </location>
</feature>
<evidence type="ECO:0000256" key="9">
    <source>
        <dbReference type="SAM" id="MobiDB-lite"/>
    </source>
</evidence>
<dbReference type="GO" id="GO:0071004">
    <property type="term" value="C:U2-type prespliceosome"/>
    <property type="evidence" value="ECO:0007669"/>
    <property type="project" value="UniProtKB-UniRule"/>
</dbReference>
<accession>A0A0G4IYM4</accession>
<dbReference type="Pfam" id="PF06220">
    <property type="entry name" value="zf-U1"/>
    <property type="match status" value="1"/>
</dbReference>
<evidence type="ECO:0000256" key="6">
    <source>
        <dbReference type="ARBA" id="ARBA00023242"/>
    </source>
</evidence>
<dbReference type="GO" id="GO:0000387">
    <property type="term" value="P:spliceosomal snRNP assembly"/>
    <property type="evidence" value="ECO:0007669"/>
    <property type="project" value="UniProtKB-UniRule"/>
</dbReference>
<reference evidence="11 13" key="1">
    <citation type="submission" date="2015-02" db="EMBL/GenBank/DDBJ databases">
        <authorList>
            <person name="Chooi Y.-H."/>
        </authorList>
    </citation>
    <scope>NUCLEOTIDE SEQUENCE [LARGE SCALE GENOMIC DNA]</scope>
    <source>
        <strain evidence="11">E3</strain>
    </source>
</reference>
<evidence type="ECO:0000259" key="10">
    <source>
        <dbReference type="PROSITE" id="PS50171"/>
    </source>
</evidence>
<dbReference type="Proteomes" id="UP000039324">
    <property type="component" value="Unassembled WGS sequence"/>
</dbReference>
<evidence type="ECO:0000313" key="11">
    <source>
        <dbReference type="EMBL" id="CEP00362.1"/>
    </source>
</evidence>
<proteinExistence type="inferred from homology"/>
<comment type="subcellular location">
    <subcellularLocation>
        <location evidence="1 8">Nucleus</location>
    </subcellularLocation>
</comment>
<protein>
    <recommendedName>
        <fullName evidence="8">U1 small nuclear ribonucleoprotein C</fullName>
        <shortName evidence="8">U1 snRNP C</shortName>
        <shortName evidence="8">U1-C</shortName>
        <shortName evidence="8">U1C</shortName>
    </recommendedName>
</protein>
<evidence type="ECO:0000256" key="2">
    <source>
        <dbReference type="ARBA" id="ARBA00022723"/>
    </source>
</evidence>
<gene>
    <name evidence="11" type="ORF">PBRA_001416</name>
    <name evidence="12" type="ORF">PLBR_LOCUS1345</name>
</gene>
<dbReference type="OMA" id="QMRPPLM"/>
<dbReference type="Gene3D" id="3.30.160.60">
    <property type="entry name" value="Classic Zinc Finger"/>
    <property type="match status" value="1"/>
</dbReference>